<dbReference type="Gene3D" id="2.40.50.140">
    <property type="entry name" value="Nucleic acid-binding proteins"/>
    <property type="match status" value="1"/>
</dbReference>
<dbReference type="Proteomes" id="UP001237642">
    <property type="component" value="Unassembled WGS sequence"/>
</dbReference>
<gene>
    <name evidence="1" type="ORF">POM88_013366</name>
</gene>
<keyword evidence="2" id="KW-1185">Reference proteome</keyword>
<organism evidence="1 2">
    <name type="scientific">Heracleum sosnowskyi</name>
    <dbReference type="NCBI Taxonomy" id="360622"/>
    <lineage>
        <taxon>Eukaryota</taxon>
        <taxon>Viridiplantae</taxon>
        <taxon>Streptophyta</taxon>
        <taxon>Embryophyta</taxon>
        <taxon>Tracheophyta</taxon>
        <taxon>Spermatophyta</taxon>
        <taxon>Magnoliopsida</taxon>
        <taxon>eudicotyledons</taxon>
        <taxon>Gunneridae</taxon>
        <taxon>Pentapetalae</taxon>
        <taxon>asterids</taxon>
        <taxon>campanulids</taxon>
        <taxon>Apiales</taxon>
        <taxon>Apiaceae</taxon>
        <taxon>Apioideae</taxon>
        <taxon>apioid superclade</taxon>
        <taxon>Tordylieae</taxon>
        <taxon>Tordyliinae</taxon>
        <taxon>Heracleum</taxon>
    </lineage>
</organism>
<dbReference type="EMBL" id="JAUIZM010000003">
    <property type="protein sequence ID" value="KAK1394310.1"/>
    <property type="molecule type" value="Genomic_DNA"/>
</dbReference>
<proteinExistence type="predicted"/>
<dbReference type="AlphaFoldDB" id="A0AAD8IYF2"/>
<reference evidence="1" key="2">
    <citation type="submission" date="2023-05" db="EMBL/GenBank/DDBJ databases">
        <authorList>
            <person name="Schelkunov M.I."/>
        </authorList>
    </citation>
    <scope>NUCLEOTIDE SEQUENCE</scope>
    <source>
        <strain evidence="1">Hsosn_3</strain>
        <tissue evidence="1">Leaf</tissue>
    </source>
</reference>
<sequence>MQHYAIHAIISPEIWMNLTNFIWEENVYDISNFNTRPATKKLRPVRSHMCISFTHHTIVENVIQDVLPIPFHKFDFAEIGSLHVMGFMEDLQQPRILQTKYGGRPFVEFTINDETKSSKVVVEDLLSSLQLLTGQNLPKLLFGQNLFHLSMHYSMMDCKLLL</sequence>
<comment type="caution">
    <text evidence="1">The sequence shown here is derived from an EMBL/GenBank/DDBJ whole genome shotgun (WGS) entry which is preliminary data.</text>
</comment>
<dbReference type="InterPro" id="IPR012340">
    <property type="entry name" value="NA-bd_OB-fold"/>
</dbReference>
<name>A0AAD8IYF2_9APIA</name>
<reference evidence="1" key="1">
    <citation type="submission" date="2023-02" db="EMBL/GenBank/DDBJ databases">
        <title>Genome of toxic invasive species Heracleum sosnowskyi carries increased number of genes despite the absence of recent whole-genome duplications.</title>
        <authorList>
            <person name="Schelkunov M."/>
            <person name="Shtratnikova V."/>
            <person name="Makarenko M."/>
            <person name="Klepikova A."/>
            <person name="Omelchenko D."/>
            <person name="Novikova G."/>
            <person name="Obukhova E."/>
            <person name="Bogdanov V."/>
            <person name="Penin A."/>
            <person name="Logacheva M."/>
        </authorList>
    </citation>
    <scope>NUCLEOTIDE SEQUENCE</scope>
    <source>
        <strain evidence="1">Hsosn_3</strain>
        <tissue evidence="1">Leaf</tissue>
    </source>
</reference>
<evidence type="ECO:0000313" key="2">
    <source>
        <dbReference type="Proteomes" id="UP001237642"/>
    </source>
</evidence>
<accession>A0AAD8IYF2</accession>
<protein>
    <submittedName>
        <fullName evidence="1">Uncharacterized protein</fullName>
    </submittedName>
</protein>
<evidence type="ECO:0000313" key="1">
    <source>
        <dbReference type="EMBL" id="KAK1394310.1"/>
    </source>
</evidence>